<evidence type="ECO:0000256" key="11">
    <source>
        <dbReference type="ARBA" id="ARBA00022989"/>
    </source>
</evidence>
<evidence type="ECO:0000256" key="1">
    <source>
        <dbReference type="ARBA" id="ARBA00000085"/>
    </source>
</evidence>
<keyword evidence="10" id="KW-0067">ATP-binding</keyword>
<dbReference type="EC" id="2.7.13.3" evidence="3"/>
<evidence type="ECO:0000256" key="5">
    <source>
        <dbReference type="ARBA" id="ARBA00022553"/>
    </source>
</evidence>
<dbReference type="GO" id="GO:0000155">
    <property type="term" value="F:phosphorelay sensor kinase activity"/>
    <property type="evidence" value="ECO:0007669"/>
    <property type="project" value="InterPro"/>
</dbReference>
<evidence type="ECO:0000256" key="14">
    <source>
        <dbReference type="SAM" id="Phobius"/>
    </source>
</evidence>
<dbReference type="KEGG" id="sinu:IMZ28_06225"/>
<dbReference type="SMART" id="SM00387">
    <property type="entry name" value="HATPase_c"/>
    <property type="match status" value="1"/>
</dbReference>
<keyword evidence="9 16" id="KW-0418">Kinase</keyword>
<keyword evidence="7 14" id="KW-0812">Transmembrane</keyword>
<protein>
    <recommendedName>
        <fullName evidence="3">histidine kinase</fullName>
        <ecNumber evidence="3">2.7.13.3</ecNumber>
    </recommendedName>
</protein>
<sequence>MLAEKESLRRFLIVYIFSTLFLLGAGGYFYYQLTYNNIINNNILKIKNNIYRFIELNHEKHFLKTGIAPEYNDIPVAIYINKVYVTGNFKPEHIYFSKEYWIEKDRLYYMHQTHKKWGNMNFVSYMDISSEIQNLKEKLFYFFLFAVFFVVLFSIVLGRIFLKPMKESILLLEDFITDATHEINTPISNIVINIEMLQALHPELKENEELKKIIASSFRVSKIFKDLSFIKLNHTSKKEKREISVDEVLKERISFFETNIHNKKLQIHTDLSPKKVFMDEEDLIRIIDNLLFNAIKYTPPQGTIEIKLSHSLEIINDGRIEKPEKMIQKFIRGEKDDGGFGLGLHIVKKITDLYGFEFSLQSSGQKVFSKISF</sequence>
<evidence type="ECO:0000259" key="15">
    <source>
        <dbReference type="PROSITE" id="PS50109"/>
    </source>
</evidence>
<organism evidence="16 17">
    <name type="scientific">Sulfurovum indicum</name>
    <dbReference type="NCBI Taxonomy" id="2779528"/>
    <lineage>
        <taxon>Bacteria</taxon>
        <taxon>Pseudomonadati</taxon>
        <taxon>Campylobacterota</taxon>
        <taxon>Epsilonproteobacteria</taxon>
        <taxon>Campylobacterales</taxon>
        <taxon>Sulfurovaceae</taxon>
        <taxon>Sulfurovum</taxon>
    </lineage>
</organism>
<keyword evidence="13 14" id="KW-0472">Membrane</keyword>
<dbReference type="Pfam" id="PF02518">
    <property type="entry name" value="HATPase_c"/>
    <property type="match status" value="1"/>
</dbReference>
<evidence type="ECO:0000256" key="3">
    <source>
        <dbReference type="ARBA" id="ARBA00012438"/>
    </source>
</evidence>
<dbReference type="CDD" id="cd00082">
    <property type="entry name" value="HisKA"/>
    <property type="match status" value="1"/>
</dbReference>
<evidence type="ECO:0000313" key="16">
    <source>
        <dbReference type="EMBL" id="QOR61062.1"/>
    </source>
</evidence>
<dbReference type="Gene3D" id="1.10.287.130">
    <property type="match status" value="1"/>
</dbReference>
<keyword evidence="17" id="KW-1185">Reference proteome</keyword>
<keyword evidence="5" id="KW-0597">Phosphoprotein</keyword>
<gene>
    <name evidence="16" type="ORF">IMZ28_06225</name>
</gene>
<evidence type="ECO:0000313" key="17">
    <source>
        <dbReference type="Proteomes" id="UP000595074"/>
    </source>
</evidence>
<proteinExistence type="predicted"/>
<dbReference type="InterPro" id="IPR005467">
    <property type="entry name" value="His_kinase_dom"/>
</dbReference>
<evidence type="ECO:0000256" key="10">
    <source>
        <dbReference type="ARBA" id="ARBA00022840"/>
    </source>
</evidence>
<dbReference type="Gene3D" id="3.30.565.10">
    <property type="entry name" value="Histidine kinase-like ATPase, C-terminal domain"/>
    <property type="match status" value="1"/>
</dbReference>
<dbReference type="AlphaFoldDB" id="A0A7M1S1W0"/>
<evidence type="ECO:0000256" key="2">
    <source>
        <dbReference type="ARBA" id="ARBA00004651"/>
    </source>
</evidence>
<dbReference type="PROSITE" id="PS50109">
    <property type="entry name" value="HIS_KIN"/>
    <property type="match status" value="1"/>
</dbReference>
<dbReference type="InterPro" id="IPR036890">
    <property type="entry name" value="HATPase_C_sf"/>
</dbReference>
<keyword evidence="12" id="KW-0902">Two-component regulatory system</keyword>
<dbReference type="GO" id="GO:0005886">
    <property type="term" value="C:plasma membrane"/>
    <property type="evidence" value="ECO:0007669"/>
    <property type="project" value="UniProtKB-SubCell"/>
</dbReference>
<evidence type="ECO:0000256" key="4">
    <source>
        <dbReference type="ARBA" id="ARBA00022475"/>
    </source>
</evidence>
<dbReference type="InterPro" id="IPR050398">
    <property type="entry name" value="HssS/ArlS-like"/>
</dbReference>
<dbReference type="EMBL" id="CP063164">
    <property type="protein sequence ID" value="QOR61062.1"/>
    <property type="molecule type" value="Genomic_DNA"/>
</dbReference>
<evidence type="ECO:0000256" key="13">
    <source>
        <dbReference type="ARBA" id="ARBA00023136"/>
    </source>
</evidence>
<dbReference type="CDD" id="cd00075">
    <property type="entry name" value="HATPase"/>
    <property type="match status" value="1"/>
</dbReference>
<dbReference type="InterPro" id="IPR003594">
    <property type="entry name" value="HATPase_dom"/>
</dbReference>
<keyword evidence="11 14" id="KW-1133">Transmembrane helix</keyword>
<keyword evidence="8" id="KW-0547">Nucleotide-binding</keyword>
<dbReference type="SUPFAM" id="SSF47384">
    <property type="entry name" value="Homodimeric domain of signal transducing histidine kinase"/>
    <property type="match status" value="1"/>
</dbReference>
<dbReference type="SUPFAM" id="SSF55874">
    <property type="entry name" value="ATPase domain of HSP90 chaperone/DNA topoisomerase II/histidine kinase"/>
    <property type="match status" value="1"/>
</dbReference>
<dbReference type="RefSeq" id="WP_197547734.1">
    <property type="nucleotide sequence ID" value="NZ_CP063164.1"/>
</dbReference>
<accession>A0A7M1S1W0</accession>
<dbReference type="SMART" id="SM00388">
    <property type="entry name" value="HisKA"/>
    <property type="match status" value="1"/>
</dbReference>
<keyword evidence="6" id="KW-0808">Transferase</keyword>
<comment type="catalytic activity">
    <reaction evidence="1">
        <text>ATP + protein L-histidine = ADP + protein N-phospho-L-histidine.</text>
        <dbReference type="EC" id="2.7.13.3"/>
    </reaction>
</comment>
<dbReference type="Pfam" id="PF00512">
    <property type="entry name" value="HisKA"/>
    <property type="match status" value="1"/>
</dbReference>
<dbReference type="InterPro" id="IPR036097">
    <property type="entry name" value="HisK_dim/P_sf"/>
</dbReference>
<name>A0A7M1S1W0_9BACT</name>
<dbReference type="InterPro" id="IPR003661">
    <property type="entry name" value="HisK_dim/P_dom"/>
</dbReference>
<reference evidence="16 17" key="1">
    <citation type="submission" date="2020-10" db="EMBL/GenBank/DDBJ databases">
        <title>The genome of sulfurovum sp.</title>
        <authorList>
            <person name="Xie S."/>
            <person name="Shao Z."/>
            <person name="Jiang L."/>
        </authorList>
    </citation>
    <scope>NUCLEOTIDE SEQUENCE [LARGE SCALE GENOMIC DNA]</scope>
    <source>
        <strain evidence="16 17">ST-419</strain>
    </source>
</reference>
<feature type="domain" description="Histidine kinase" evidence="15">
    <location>
        <begin position="178"/>
        <end position="373"/>
    </location>
</feature>
<evidence type="ECO:0000256" key="6">
    <source>
        <dbReference type="ARBA" id="ARBA00022679"/>
    </source>
</evidence>
<keyword evidence="4" id="KW-1003">Cell membrane</keyword>
<dbReference type="PANTHER" id="PTHR45528">
    <property type="entry name" value="SENSOR HISTIDINE KINASE CPXA"/>
    <property type="match status" value="1"/>
</dbReference>
<comment type="subcellular location">
    <subcellularLocation>
        <location evidence="2">Cell membrane</location>
        <topology evidence="2">Multi-pass membrane protein</topology>
    </subcellularLocation>
</comment>
<feature type="transmembrane region" description="Helical" evidence="14">
    <location>
        <begin position="12"/>
        <end position="31"/>
    </location>
</feature>
<dbReference type="GO" id="GO:0005524">
    <property type="term" value="F:ATP binding"/>
    <property type="evidence" value="ECO:0007669"/>
    <property type="project" value="UniProtKB-KW"/>
</dbReference>
<evidence type="ECO:0000256" key="8">
    <source>
        <dbReference type="ARBA" id="ARBA00022741"/>
    </source>
</evidence>
<dbReference type="Proteomes" id="UP000595074">
    <property type="component" value="Chromosome"/>
</dbReference>
<evidence type="ECO:0000256" key="9">
    <source>
        <dbReference type="ARBA" id="ARBA00022777"/>
    </source>
</evidence>
<evidence type="ECO:0000256" key="12">
    <source>
        <dbReference type="ARBA" id="ARBA00023012"/>
    </source>
</evidence>
<dbReference type="PANTHER" id="PTHR45528:SF1">
    <property type="entry name" value="SENSOR HISTIDINE KINASE CPXA"/>
    <property type="match status" value="1"/>
</dbReference>
<feature type="transmembrane region" description="Helical" evidence="14">
    <location>
        <begin position="139"/>
        <end position="162"/>
    </location>
</feature>
<evidence type="ECO:0000256" key="7">
    <source>
        <dbReference type="ARBA" id="ARBA00022692"/>
    </source>
</evidence>